<protein>
    <submittedName>
        <fullName evidence="1">Uncharacterized protein</fullName>
    </submittedName>
</protein>
<sequence>MDSQPTPPGWDNDPLTRYLDDARGNQFATFANKRSEVIDLITIDGMFRKLLDGALNPRPFVPMGFLLRAHSAYLSAVGAVMAGQAYESQALLRVCLEQGAYAHYIGDDKARYELWLNRHDSPATMQAVREEFTYGKVSRHLTDADAKLGSVYKTLYERTIDRGAHPNVMGTSLSSKFLDLEDGGKQILAIYLQGEGLLLDGGLKAAAQVGLWVLRIAQSIYPARVQAVGIQYQLADMLERF</sequence>
<accession>A0A4R2KB02</accession>
<dbReference type="EMBL" id="SLWW01000017">
    <property type="protein sequence ID" value="TCO69217.1"/>
    <property type="molecule type" value="Genomic_DNA"/>
</dbReference>
<keyword evidence="2" id="KW-1185">Reference proteome</keyword>
<dbReference type="AlphaFoldDB" id="A0A4R2KB02"/>
<dbReference type="OrthoDB" id="7593277at2"/>
<proteinExistence type="predicted"/>
<gene>
    <name evidence="1" type="ORF">EV655_11750</name>
</gene>
<name>A0A4R2KB02_9RHOB</name>
<dbReference type="RefSeq" id="WP_132546503.1">
    <property type="nucleotide sequence ID" value="NZ_SLWW01000017.1"/>
</dbReference>
<reference evidence="1 2" key="1">
    <citation type="submission" date="2019-03" db="EMBL/GenBank/DDBJ databases">
        <title>Genomic Encyclopedia of Type Strains, Phase IV (KMG-IV): sequencing the most valuable type-strain genomes for metagenomic binning, comparative biology and taxonomic classification.</title>
        <authorList>
            <person name="Goeker M."/>
        </authorList>
    </citation>
    <scope>NUCLEOTIDE SEQUENCE [LARGE SCALE GENOMIC DNA]</scope>
    <source>
        <strain evidence="1 2">DSM 4868</strain>
    </source>
</reference>
<evidence type="ECO:0000313" key="2">
    <source>
        <dbReference type="Proteomes" id="UP000295142"/>
    </source>
</evidence>
<evidence type="ECO:0000313" key="1">
    <source>
        <dbReference type="EMBL" id="TCO69217.1"/>
    </source>
</evidence>
<dbReference type="Proteomes" id="UP000295142">
    <property type="component" value="Unassembled WGS sequence"/>
</dbReference>
<comment type="caution">
    <text evidence="1">The sequence shown here is derived from an EMBL/GenBank/DDBJ whole genome shotgun (WGS) entry which is preliminary data.</text>
</comment>
<organism evidence="1 2">
    <name type="scientific">Rhodovulum euryhalinum</name>
    <dbReference type="NCBI Taxonomy" id="35805"/>
    <lineage>
        <taxon>Bacteria</taxon>
        <taxon>Pseudomonadati</taxon>
        <taxon>Pseudomonadota</taxon>
        <taxon>Alphaproteobacteria</taxon>
        <taxon>Rhodobacterales</taxon>
        <taxon>Paracoccaceae</taxon>
        <taxon>Rhodovulum</taxon>
    </lineage>
</organism>